<dbReference type="Gene3D" id="1.10.10.10">
    <property type="entry name" value="Winged helix-like DNA-binding domain superfamily/Winged helix DNA-binding domain"/>
    <property type="match status" value="1"/>
</dbReference>
<evidence type="ECO:0000313" key="3">
    <source>
        <dbReference type="Proteomes" id="UP000026249"/>
    </source>
</evidence>
<dbReference type="Pfam" id="PF13412">
    <property type="entry name" value="HTH_24"/>
    <property type="match status" value="1"/>
</dbReference>
<dbReference type="InterPro" id="IPR036390">
    <property type="entry name" value="WH_DNA-bd_sf"/>
</dbReference>
<dbReference type="PANTHER" id="PTHR18964">
    <property type="entry name" value="ROK (REPRESSOR, ORF, KINASE) FAMILY"/>
    <property type="match status" value="1"/>
</dbReference>
<dbReference type="InterPro" id="IPR036388">
    <property type="entry name" value="WH-like_DNA-bd_sf"/>
</dbReference>
<comment type="caution">
    <text evidence="2">The sequence shown here is derived from an EMBL/GenBank/DDBJ whole genome shotgun (WGS) entry which is preliminary data.</text>
</comment>
<dbReference type="SUPFAM" id="SSF46785">
    <property type="entry name" value="Winged helix' DNA-binding domain"/>
    <property type="match status" value="1"/>
</dbReference>
<accession>A0A037ZLR1</accession>
<dbReference type="PROSITE" id="PS01125">
    <property type="entry name" value="ROK"/>
    <property type="match status" value="1"/>
</dbReference>
<dbReference type="PANTHER" id="PTHR18964:SF149">
    <property type="entry name" value="BIFUNCTIONAL UDP-N-ACETYLGLUCOSAMINE 2-EPIMERASE_N-ACETYLMANNOSAMINE KINASE"/>
    <property type="match status" value="1"/>
</dbReference>
<evidence type="ECO:0000256" key="1">
    <source>
        <dbReference type="ARBA" id="ARBA00006479"/>
    </source>
</evidence>
<dbReference type="InterPro" id="IPR043129">
    <property type="entry name" value="ATPase_NBD"/>
</dbReference>
<dbReference type="CDD" id="cd24073">
    <property type="entry name" value="ASKHA_ATPase_ROK_CYANR"/>
    <property type="match status" value="1"/>
</dbReference>
<dbReference type="InterPro" id="IPR000600">
    <property type="entry name" value="ROK"/>
</dbReference>
<evidence type="ECO:0000313" key="2">
    <source>
        <dbReference type="EMBL" id="KAJ57034.1"/>
    </source>
</evidence>
<comment type="similarity">
    <text evidence="1">Belongs to the ROK (NagC/XylR) family.</text>
</comment>
<dbReference type="SUPFAM" id="SSF53067">
    <property type="entry name" value="Actin-like ATPase domain"/>
    <property type="match status" value="1"/>
</dbReference>
<dbReference type="Proteomes" id="UP000026249">
    <property type="component" value="Unassembled WGS sequence"/>
</dbReference>
<proteinExistence type="inferred from homology"/>
<dbReference type="AlphaFoldDB" id="A0A037ZLR1"/>
<protein>
    <submittedName>
        <fullName evidence="2">ROK family transcriptional regulator</fullName>
    </submittedName>
</protein>
<dbReference type="InterPro" id="IPR049874">
    <property type="entry name" value="ROK_cs"/>
</dbReference>
<name>A0A037ZLR1_9RHOB</name>
<dbReference type="STRING" id="1454373.ACMU_00655"/>
<dbReference type="Gene3D" id="3.30.420.40">
    <property type="match status" value="2"/>
</dbReference>
<dbReference type="Pfam" id="PF00480">
    <property type="entry name" value="ROK"/>
    <property type="match status" value="1"/>
</dbReference>
<dbReference type="RefSeq" id="WP_035255224.1">
    <property type="nucleotide sequence ID" value="NZ_JFKE01000001.1"/>
</dbReference>
<dbReference type="EMBL" id="JFKE01000001">
    <property type="protein sequence ID" value="KAJ57034.1"/>
    <property type="molecule type" value="Genomic_DNA"/>
</dbReference>
<gene>
    <name evidence="2" type="ORF">ACMU_00655</name>
</gene>
<reference evidence="2 3" key="1">
    <citation type="submission" date="2014-03" db="EMBL/GenBank/DDBJ databases">
        <title>Draft Genome Sequence of Actibacterium mucosum KCTC 23349, a Marine Alphaproteobacterium with Complex Ionic Requirements Isolated from Mediterranean Seawater at Malvarrosa Beach, Valencia, Spain.</title>
        <authorList>
            <person name="Arahal D.R."/>
            <person name="Shao Z."/>
            <person name="Lai Q."/>
            <person name="Pujalte M.J."/>
        </authorList>
    </citation>
    <scope>NUCLEOTIDE SEQUENCE [LARGE SCALE GENOMIC DNA]</scope>
    <source>
        <strain evidence="2 3">KCTC 23349</strain>
    </source>
</reference>
<dbReference type="OrthoDB" id="9810372at2"/>
<keyword evidence="3" id="KW-1185">Reference proteome</keyword>
<organism evidence="2 3">
    <name type="scientific">Actibacterium mucosum KCTC 23349</name>
    <dbReference type="NCBI Taxonomy" id="1454373"/>
    <lineage>
        <taxon>Bacteria</taxon>
        <taxon>Pseudomonadati</taxon>
        <taxon>Pseudomonadota</taxon>
        <taxon>Alphaproteobacteria</taxon>
        <taxon>Rhodobacterales</taxon>
        <taxon>Roseobacteraceae</taxon>
        <taxon>Actibacterium</taxon>
    </lineage>
</organism>
<sequence>MAGDQKRKSRKAVLDAIRESSGIARIDVARNTGISQATVTTITAEMLRDGLIETVNTSGANKDSARGRPRVDLKLRGNAHIVAGVKLANTTMSVVILDFEGNLLAEHAPTLEDSVYAPQALADTLRGVLADACALANIALDDLSAVGLGMAGIVDAPRGFVYWSPSLNGRNVDLQPVLEKELGVPFFIDNDANLVAMAEQYFGEGRGVKDFLVVTVESGVGMGIVINNKLFRGTRGCGAEFGHTKVQLDGALCRCGQRGCLEAYVADYALLREASVASGRRQQITIPELLESAREGDEMSKSIVTRASRMFAMGLANLANIFDPELIILSGERMQMDHLYANDVIDRIREATIQIDMPPPRVVIHKWGDLMWARGAAAFAIDAVADMAIERLCEVAD</sequence>